<accession>A0A9D4ITT6</accession>
<organism evidence="3 4">
    <name type="scientific">Dreissena polymorpha</name>
    <name type="common">Zebra mussel</name>
    <name type="synonym">Mytilus polymorpha</name>
    <dbReference type="NCBI Taxonomy" id="45954"/>
    <lineage>
        <taxon>Eukaryota</taxon>
        <taxon>Metazoa</taxon>
        <taxon>Spiralia</taxon>
        <taxon>Lophotrochozoa</taxon>
        <taxon>Mollusca</taxon>
        <taxon>Bivalvia</taxon>
        <taxon>Autobranchia</taxon>
        <taxon>Heteroconchia</taxon>
        <taxon>Euheterodonta</taxon>
        <taxon>Imparidentia</taxon>
        <taxon>Neoheterodontei</taxon>
        <taxon>Myida</taxon>
        <taxon>Dreissenoidea</taxon>
        <taxon>Dreissenidae</taxon>
        <taxon>Dreissena</taxon>
    </lineage>
</organism>
<sequence>MAMLIKCMFILGSLHFSQGTEDASCRDCNTRLDNMMKVHEDLLMKYETLLQVYENNRDRIEALEGKIKDAELENGSSQVGAISSTEEAENVTVDVSAEAKQEETESNHQKASIRIFGRVKQRNTKIT</sequence>
<dbReference type="EMBL" id="JAIWYP010000008">
    <property type="protein sequence ID" value="KAH3787911.1"/>
    <property type="molecule type" value="Genomic_DNA"/>
</dbReference>
<reference evidence="3" key="2">
    <citation type="submission" date="2020-11" db="EMBL/GenBank/DDBJ databases">
        <authorList>
            <person name="McCartney M.A."/>
            <person name="Auch B."/>
            <person name="Kono T."/>
            <person name="Mallez S."/>
            <person name="Becker A."/>
            <person name="Gohl D.M."/>
            <person name="Silverstein K.A.T."/>
            <person name="Koren S."/>
            <person name="Bechman K.B."/>
            <person name="Herman A."/>
            <person name="Abrahante J.E."/>
            <person name="Garbe J."/>
        </authorList>
    </citation>
    <scope>NUCLEOTIDE SEQUENCE</scope>
    <source>
        <strain evidence="3">Duluth1</strain>
        <tissue evidence="3">Whole animal</tissue>
    </source>
</reference>
<reference evidence="3" key="1">
    <citation type="journal article" date="2019" name="bioRxiv">
        <title>The Genome of the Zebra Mussel, Dreissena polymorpha: A Resource for Invasive Species Research.</title>
        <authorList>
            <person name="McCartney M.A."/>
            <person name="Auch B."/>
            <person name="Kono T."/>
            <person name="Mallez S."/>
            <person name="Zhang Y."/>
            <person name="Obille A."/>
            <person name="Becker A."/>
            <person name="Abrahante J.E."/>
            <person name="Garbe J."/>
            <person name="Badalamenti J.P."/>
            <person name="Herman A."/>
            <person name="Mangelson H."/>
            <person name="Liachko I."/>
            <person name="Sullivan S."/>
            <person name="Sone E.D."/>
            <person name="Koren S."/>
            <person name="Silverstein K.A.T."/>
            <person name="Beckman K.B."/>
            <person name="Gohl D.M."/>
        </authorList>
    </citation>
    <scope>NUCLEOTIDE SEQUENCE</scope>
    <source>
        <strain evidence="3">Duluth1</strain>
        <tissue evidence="3">Whole animal</tissue>
    </source>
</reference>
<feature type="signal peptide" evidence="2">
    <location>
        <begin position="1"/>
        <end position="19"/>
    </location>
</feature>
<keyword evidence="2" id="KW-0732">Signal</keyword>
<evidence type="ECO:0000256" key="2">
    <source>
        <dbReference type="SAM" id="SignalP"/>
    </source>
</evidence>
<comment type="caution">
    <text evidence="3">The sequence shown here is derived from an EMBL/GenBank/DDBJ whole genome shotgun (WGS) entry which is preliminary data.</text>
</comment>
<dbReference type="Proteomes" id="UP000828390">
    <property type="component" value="Unassembled WGS sequence"/>
</dbReference>
<dbReference type="AlphaFoldDB" id="A0A9D4ITT6"/>
<feature type="coiled-coil region" evidence="1">
    <location>
        <begin position="36"/>
        <end position="73"/>
    </location>
</feature>
<keyword evidence="1" id="KW-0175">Coiled coil</keyword>
<evidence type="ECO:0000313" key="3">
    <source>
        <dbReference type="EMBL" id="KAH3787911.1"/>
    </source>
</evidence>
<keyword evidence="4" id="KW-1185">Reference proteome</keyword>
<protein>
    <submittedName>
        <fullName evidence="3">Uncharacterized protein</fullName>
    </submittedName>
</protein>
<gene>
    <name evidence="3" type="ORF">DPMN_166042</name>
</gene>
<evidence type="ECO:0000313" key="4">
    <source>
        <dbReference type="Proteomes" id="UP000828390"/>
    </source>
</evidence>
<name>A0A9D4ITT6_DREPO</name>
<feature type="chain" id="PRO_5039132665" evidence="2">
    <location>
        <begin position="20"/>
        <end position="127"/>
    </location>
</feature>
<evidence type="ECO:0000256" key="1">
    <source>
        <dbReference type="SAM" id="Coils"/>
    </source>
</evidence>
<proteinExistence type="predicted"/>